<dbReference type="InterPro" id="IPR029058">
    <property type="entry name" value="AB_hydrolase_fold"/>
</dbReference>
<evidence type="ECO:0000259" key="15">
    <source>
        <dbReference type="Pfam" id="PF05199"/>
    </source>
</evidence>
<keyword evidence="9" id="KW-0413">Isomerase</keyword>
<dbReference type="PANTHER" id="PTHR47470:SF1">
    <property type="entry name" value="FAD-DEPENDENT OXIDOREDUCTASE 2 FAD BINDING DOMAIN-CONTAINING PROTEIN"/>
    <property type="match status" value="1"/>
</dbReference>
<dbReference type="Proteomes" id="UP000076881">
    <property type="component" value="Unassembled WGS sequence"/>
</dbReference>
<feature type="domain" description="Glucose-methanol-choline oxidoreductase C-terminal" evidence="15">
    <location>
        <begin position="504"/>
        <end position="569"/>
    </location>
</feature>
<keyword evidence="2" id="KW-0153">Cholesterol metabolism</keyword>
<dbReference type="Gene3D" id="3.50.50.60">
    <property type="entry name" value="FAD/NAD(P)-binding domain"/>
    <property type="match status" value="3"/>
</dbReference>
<sequence length="1226" mass="134894">MTPLLPPFPRISKSLEQLKPSYECVVIGSGYGGGIAASRMARSGQSLCILERGQEKWPGEYPSGFLEAAKELHVSGKTGKKAKNGQKATRGKATGMYHVVRGKGQSAVVCNGLGGGSLMNANVFLEADESTLSSELWPFEIRKDPTYYDLVRDVLEPEPYPEDWPILDKTARLQKQAHALGMDDRFYRVPQTTRFRSGNNSVGLQMSPSTLTGQDTTGINDGSKTTTLVTYLTDAWKWGADIFCECEVRYVEKASDELGGYVVYFVSHDSPRARFQDNIYSELSWVHAKNAVFLGAGSIGTTEILLRSKAMGLSMSDYVGQGMSGNGDMLAFGHNPGHGAKSFRNPKTPNLTSTNRVGPTITSVIDMRDKTDNSLDGYVIQDGAVPQVLSTFVKTVLRTHTVFSSSRAPIRQRMAKLLSRCKQRLLHPFSNANIARDAQVFLIMSHDSSQAEARLEDDKLMFEFLGSGRNEKHVERILAPLRKVVEEDGGTLVYNPLRRLWGNHQVTVHPLGGARMSRDNSGKNGVTNHLGEVFVGQGSETHPGLIVVDGAAIPAALGVNPCATIAALAERSVADFAERQSLAICTKSNGTIDLHRPGSAHQPNPDPIKPCTQAAKRPPSTLCFTELLEGDLYSSQTISLGNSASYERAYSMARARGEVARLLASIRLQQNTQTHAKTRYSGTISGTLVCPSIQGSPFMVHNGTVELFQPDPEISGTRKLVYDCPMTGINGRELHLHGLKVLNSAVSFRPRQLWRTMTTLNVTIVKKRGNVSNDDSEDQTIAAGMLKIKLGKFMKQLSTIMATGEHLRENSKQVLGLSRHFTRQMASQFFLPLVPMQYAAAKPLGGFTNPTDPTATYKIVAEDGIVTKLLMWEPDPRHVPRDIFGILVPIENLFMIPGASVDHQIFALPTIATNAVNYFTRAGYRVFVIVHRVGRLDTIDRDSNWTTYDARLDIRAGFEKVREIWGADKIYTVAHCMGSVAFSCGLLDGTIPADWVLGITCSQVFMNPIWSATNMAKAKCAIPLDKLYGLVAGPWFSCQASPGGSDGFRQGLLNQMFRLLPEDKGERCSSASCHRTTLLFGRCWSHANLNEETHRHIDKFFGGSNLTIVHLLMRMGRRGHVSTNGPAFTELTTDENVERLRGIPMFLFSGGDSDVLSPQATEMTYERLCRKFGLSAGGAHLGLQYRRRVIPGYGHLDCWMGRDACRDVYPIVLDEIDRVVGRVQQS</sequence>
<evidence type="ECO:0000256" key="14">
    <source>
        <dbReference type="ARBA" id="ARBA00049778"/>
    </source>
</evidence>
<gene>
    <name evidence="16" type="ORF">LEL_05360</name>
</gene>
<evidence type="ECO:0000256" key="8">
    <source>
        <dbReference type="ARBA" id="ARBA00023221"/>
    </source>
</evidence>
<dbReference type="EC" id="1.1.3.6" evidence="12"/>
<keyword evidence="4" id="KW-0274">FAD</keyword>
<keyword evidence="8" id="KW-0753">Steroid metabolism</keyword>
<keyword evidence="6" id="KW-0443">Lipid metabolism</keyword>
<evidence type="ECO:0000256" key="13">
    <source>
        <dbReference type="ARBA" id="ARBA00049744"/>
    </source>
</evidence>
<evidence type="ECO:0000256" key="2">
    <source>
        <dbReference type="ARBA" id="ARBA00022548"/>
    </source>
</evidence>
<evidence type="ECO:0000256" key="7">
    <source>
        <dbReference type="ARBA" id="ARBA00023166"/>
    </source>
</evidence>
<dbReference type="InterPro" id="IPR007867">
    <property type="entry name" value="GMC_OxRtase_C"/>
</dbReference>
<evidence type="ECO:0000256" key="9">
    <source>
        <dbReference type="ARBA" id="ARBA00023235"/>
    </source>
</evidence>
<evidence type="ECO:0000256" key="5">
    <source>
        <dbReference type="ARBA" id="ARBA00023002"/>
    </source>
</evidence>
<dbReference type="AlphaFoldDB" id="A0A168HZV9"/>
<dbReference type="SUPFAM" id="SSF53474">
    <property type="entry name" value="alpha/beta-Hydrolases"/>
    <property type="match status" value="1"/>
</dbReference>
<evidence type="ECO:0000256" key="4">
    <source>
        <dbReference type="ARBA" id="ARBA00022827"/>
    </source>
</evidence>
<dbReference type="PANTHER" id="PTHR47470">
    <property type="entry name" value="CHOLESTEROL OXIDASE"/>
    <property type="match status" value="1"/>
</dbReference>
<dbReference type="Gene3D" id="3.40.50.1820">
    <property type="entry name" value="alpha/beta hydrolase"/>
    <property type="match status" value="1"/>
</dbReference>
<reference evidence="16 17" key="1">
    <citation type="journal article" date="2016" name="Genome Biol. Evol.">
        <title>Divergent and convergent evolution of fungal pathogenicity.</title>
        <authorList>
            <person name="Shang Y."/>
            <person name="Xiao G."/>
            <person name="Zheng P."/>
            <person name="Cen K."/>
            <person name="Zhan S."/>
            <person name="Wang C."/>
        </authorList>
    </citation>
    <scope>NUCLEOTIDE SEQUENCE [LARGE SCALE GENOMIC DNA]</scope>
    <source>
        <strain evidence="16 17">RCEF 1005</strain>
    </source>
</reference>
<evidence type="ECO:0000256" key="10">
    <source>
        <dbReference type="ARBA" id="ARBA00038856"/>
    </source>
</evidence>
<dbReference type="GO" id="GO:0004769">
    <property type="term" value="F:steroid Delta-isomerase activity"/>
    <property type="evidence" value="ECO:0007669"/>
    <property type="project" value="UniProtKB-EC"/>
</dbReference>
<evidence type="ECO:0000313" key="16">
    <source>
        <dbReference type="EMBL" id="OAA78537.1"/>
    </source>
</evidence>
<dbReference type="EMBL" id="AZHF01000003">
    <property type="protein sequence ID" value="OAA78537.1"/>
    <property type="molecule type" value="Genomic_DNA"/>
</dbReference>
<evidence type="ECO:0000313" key="17">
    <source>
        <dbReference type="Proteomes" id="UP000076881"/>
    </source>
</evidence>
<evidence type="ECO:0000256" key="12">
    <source>
        <dbReference type="ARBA" id="ARBA00049723"/>
    </source>
</evidence>
<evidence type="ECO:0000256" key="1">
    <source>
        <dbReference type="ARBA" id="ARBA00001974"/>
    </source>
</evidence>
<dbReference type="GO" id="GO:0008203">
    <property type="term" value="P:cholesterol metabolic process"/>
    <property type="evidence" value="ECO:0007669"/>
    <property type="project" value="UniProtKB-KW"/>
</dbReference>
<comment type="cofactor">
    <cofactor evidence="1">
        <name>FAD</name>
        <dbReference type="ChEBI" id="CHEBI:57692"/>
    </cofactor>
</comment>
<dbReference type="EC" id="5.3.3.1" evidence="10"/>
<dbReference type="STRING" id="1081108.A0A168HZV9"/>
<keyword evidence="5" id="KW-0560">Oxidoreductase</keyword>
<comment type="pathway">
    <text evidence="11">Steroid metabolism; cholesterol degradation.</text>
</comment>
<protein>
    <recommendedName>
        <fullName evidence="13">Cholesterol oxidase</fullName>
        <ecNumber evidence="12">1.1.3.6</ecNumber>
        <ecNumber evidence="10">5.3.3.1</ecNumber>
    </recommendedName>
    <alternativeName>
        <fullName evidence="14">Cholesterol isomerase</fullName>
    </alternativeName>
</protein>
<dbReference type="InterPro" id="IPR036188">
    <property type="entry name" value="FAD/NAD-bd_sf"/>
</dbReference>
<dbReference type="Pfam" id="PF05199">
    <property type="entry name" value="GMC_oxred_C"/>
    <property type="match status" value="1"/>
</dbReference>
<evidence type="ECO:0000256" key="6">
    <source>
        <dbReference type="ARBA" id="ARBA00023098"/>
    </source>
</evidence>
<comment type="caution">
    <text evidence="16">The sequence shown here is derived from an EMBL/GenBank/DDBJ whole genome shotgun (WGS) entry which is preliminary data.</text>
</comment>
<keyword evidence="17" id="KW-1185">Reference proteome</keyword>
<proteinExistence type="predicted"/>
<evidence type="ECO:0000256" key="11">
    <source>
        <dbReference type="ARBA" id="ARBA00049645"/>
    </source>
</evidence>
<name>A0A168HZV9_CORDF</name>
<keyword evidence="7" id="KW-1207">Sterol metabolism</keyword>
<dbReference type="InterPro" id="IPR052542">
    <property type="entry name" value="Cholesterol_Oxidase"/>
</dbReference>
<dbReference type="GO" id="GO:0016995">
    <property type="term" value="F:cholesterol oxidase activity"/>
    <property type="evidence" value="ECO:0007669"/>
    <property type="project" value="UniProtKB-EC"/>
</dbReference>
<keyword evidence="3" id="KW-0285">Flavoprotein</keyword>
<dbReference type="SUPFAM" id="SSF51905">
    <property type="entry name" value="FAD/NAD(P)-binding domain"/>
    <property type="match status" value="1"/>
</dbReference>
<evidence type="ECO:0000256" key="3">
    <source>
        <dbReference type="ARBA" id="ARBA00022630"/>
    </source>
</evidence>
<dbReference type="OrthoDB" id="9974421at2759"/>
<organism evidence="16 17">
    <name type="scientific">Akanthomyces lecanii RCEF 1005</name>
    <dbReference type="NCBI Taxonomy" id="1081108"/>
    <lineage>
        <taxon>Eukaryota</taxon>
        <taxon>Fungi</taxon>
        <taxon>Dikarya</taxon>
        <taxon>Ascomycota</taxon>
        <taxon>Pezizomycotina</taxon>
        <taxon>Sordariomycetes</taxon>
        <taxon>Hypocreomycetidae</taxon>
        <taxon>Hypocreales</taxon>
        <taxon>Cordycipitaceae</taxon>
        <taxon>Akanthomyces</taxon>
        <taxon>Cordyceps confragosa</taxon>
    </lineage>
</organism>
<accession>A0A168HZV9</accession>